<protein>
    <submittedName>
        <fullName evidence="4">Uncharacterized protein</fullName>
    </submittedName>
</protein>
<dbReference type="InterPro" id="IPR027417">
    <property type="entry name" value="P-loop_NTPase"/>
</dbReference>
<proteinExistence type="predicted"/>
<dbReference type="Gene3D" id="3.40.50.300">
    <property type="entry name" value="P-loop containing nucleotide triphosphate hydrolases"/>
    <property type="match status" value="1"/>
</dbReference>
<feature type="compositionally biased region" description="Acidic residues" evidence="3">
    <location>
        <begin position="38"/>
        <end position="51"/>
    </location>
</feature>
<dbReference type="GO" id="GO:0003924">
    <property type="term" value="F:GTPase activity"/>
    <property type="evidence" value="ECO:0007669"/>
    <property type="project" value="InterPro"/>
</dbReference>
<dbReference type="EMBL" id="HBEA01019699">
    <property type="protein sequence ID" value="CAD8265463.1"/>
    <property type="molecule type" value="Transcribed_RNA"/>
</dbReference>
<feature type="region of interest" description="Disordered" evidence="3">
    <location>
        <begin position="1"/>
        <end position="55"/>
    </location>
</feature>
<dbReference type="FunFam" id="3.40.50.300:FF:001204">
    <property type="entry name" value="Small GTP-binding protein, putative"/>
    <property type="match status" value="1"/>
</dbReference>
<dbReference type="PANTHER" id="PTHR47977">
    <property type="entry name" value="RAS-RELATED PROTEIN RAB"/>
    <property type="match status" value="1"/>
</dbReference>
<dbReference type="CDD" id="cd00154">
    <property type="entry name" value="Rab"/>
    <property type="match status" value="1"/>
</dbReference>
<feature type="compositionally biased region" description="Basic and acidic residues" evidence="3">
    <location>
        <begin position="171"/>
        <end position="184"/>
    </location>
</feature>
<dbReference type="InterPro" id="IPR050227">
    <property type="entry name" value="Rab"/>
</dbReference>
<gene>
    <name evidence="4" type="ORF">PPYR1160_LOCUS14966</name>
</gene>
<dbReference type="PROSITE" id="PS51419">
    <property type="entry name" value="RAB"/>
    <property type="match status" value="1"/>
</dbReference>
<dbReference type="Pfam" id="PF00071">
    <property type="entry name" value="Ras"/>
    <property type="match status" value="1"/>
</dbReference>
<sequence>MAGRERSHSHYDDEPVDPNSDFGMFDFDVATWETAPGPDDDFDDDDDDAFDDVNYTEVDARGRTRSKTFYAEDDPGVVGGQVRAHSLDDAAMVSRDSFEIHHQALGGTYCSPLVQAAAAPRQRDDTSPSTSSRTPSPPLPFPGLTPDNPRRRTFPLSQASPPVTQLVIDNDTSRQDRHGKLKPNELKALEQGLNDASLALRYRHDSLSEADSLNGLTQSPAASSAIKHVAHGKNLKFKILMLGDSAVGKTSLINRFVEDKFAHTLVGTVGVDFKMKRMWLGPMKEMCSVQIWDTAGQERFHRITKTYYRNANAIYLTFDCSSQESLDNLEYWVQNIKDNAANDILVLLVANKIDLRETEGPEKVAEIASIVARGEAIARQYGAKFFRTSAKTGAGVDASFTELAELVYTRLMRPMEPLEGVDPFAEYEKRGRGRVRRRIRGKRQRDCAIQ</sequence>
<dbReference type="PROSITE" id="PS51421">
    <property type="entry name" value="RAS"/>
    <property type="match status" value="1"/>
</dbReference>
<dbReference type="SMART" id="SM00173">
    <property type="entry name" value="RAS"/>
    <property type="match status" value="1"/>
</dbReference>
<feature type="compositionally biased region" description="Basic and acidic residues" evidence="3">
    <location>
        <begin position="1"/>
        <end position="13"/>
    </location>
</feature>
<name>A0A7R9YGT9_9STRA</name>
<dbReference type="AlphaFoldDB" id="A0A7R9YGT9"/>
<keyword evidence="2" id="KW-0342">GTP-binding</keyword>
<evidence type="ECO:0000256" key="3">
    <source>
        <dbReference type="SAM" id="MobiDB-lite"/>
    </source>
</evidence>
<dbReference type="PROSITE" id="PS51420">
    <property type="entry name" value="RHO"/>
    <property type="match status" value="1"/>
</dbReference>
<dbReference type="SMART" id="SM00174">
    <property type="entry name" value="RHO"/>
    <property type="match status" value="1"/>
</dbReference>
<dbReference type="SMART" id="SM00177">
    <property type="entry name" value="ARF"/>
    <property type="match status" value="1"/>
</dbReference>
<feature type="region of interest" description="Disordered" evidence="3">
    <location>
        <begin position="116"/>
        <end position="184"/>
    </location>
</feature>
<accession>A0A7R9YGT9</accession>
<keyword evidence="1" id="KW-0547">Nucleotide-binding</keyword>
<evidence type="ECO:0000313" key="4">
    <source>
        <dbReference type="EMBL" id="CAD8265463.1"/>
    </source>
</evidence>
<dbReference type="PROSITE" id="PS51417">
    <property type="entry name" value="ARF"/>
    <property type="match status" value="1"/>
</dbReference>
<dbReference type="PRINTS" id="PR00449">
    <property type="entry name" value="RASTRNSFRMNG"/>
</dbReference>
<dbReference type="InterPro" id="IPR005225">
    <property type="entry name" value="Small_GTP-bd"/>
</dbReference>
<dbReference type="InterPro" id="IPR001806">
    <property type="entry name" value="Small_GTPase"/>
</dbReference>
<dbReference type="NCBIfam" id="TIGR00231">
    <property type="entry name" value="small_GTP"/>
    <property type="match status" value="1"/>
</dbReference>
<organism evidence="4">
    <name type="scientific">Pinguiococcus pyrenoidosus</name>
    <dbReference type="NCBI Taxonomy" id="172671"/>
    <lineage>
        <taxon>Eukaryota</taxon>
        <taxon>Sar</taxon>
        <taxon>Stramenopiles</taxon>
        <taxon>Ochrophyta</taxon>
        <taxon>Pinguiophyceae</taxon>
        <taxon>Pinguiochrysidales</taxon>
        <taxon>Pinguiochrysidaceae</taxon>
        <taxon>Pinguiococcus</taxon>
    </lineage>
</organism>
<dbReference type="SMART" id="SM00175">
    <property type="entry name" value="RAB"/>
    <property type="match status" value="1"/>
</dbReference>
<evidence type="ECO:0000256" key="2">
    <source>
        <dbReference type="ARBA" id="ARBA00023134"/>
    </source>
</evidence>
<evidence type="ECO:0000256" key="1">
    <source>
        <dbReference type="ARBA" id="ARBA00022741"/>
    </source>
</evidence>
<dbReference type="SMART" id="SM00176">
    <property type="entry name" value="RAN"/>
    <property type="match status" value="1"/>
</dbReference>
<reference evidence="4" key="1">
    <citation type="submission" date="2021-01" db="EMBL/GenBank/DDBJ databases">
        <authorList>
            <person name="Corre E."/>
            <person name="Pelletier E."/>
            <person name="Niang G."/>
            <person name="Scheremetjew M."/>
            <person name="Finn R."/>
            <person name="Kale V."/>
            <person name="Holt S."/>
            <person name="Cochrane G."/>
            <person name="Meng A."/>
            <person name="Brown T."/>
            <person name="Cohen L."/>
        </authorList>
    </citation>
    <scope>NUCLEOTIDE SEQUENCE</scope>
    <source>
        <strain evidence="4">CCMP2078</strain>
    </source>
</reference>
<dbReference type="SUPFAM" id="SSF52540">
    <property type="entry name" value="P-loop containing nucleoside triphosphate hydrolases"/>
    <property type="match status" value="1"/>
</dbReference>
<dbReference type="GO" id="GO:0005525">
    <property type="term" value="F:GTP binding"/>
    <property type="evidence" value="ECO:0007669"/>
    <property type="project" value="UniProtKB-KW"/>
</dbReference>